<evidence type="ECO:0000313" key="2">
    <source>
        <dbReference type="EMBL" id="ASW43843.1"/>
    </source>
</evidence>
<feature type="transmembrane region" description="Helical" evidence="1">
    <location>
        <begin position="154"/>
        <end position="173"/>
    </location>
</feature>
<dbReference type="RefSeq" id="WP_119865978.1">
    <property type="nucleotide sequence ID" value="NZ_CP016786.1"/>
</dbReference>
<accession>A0A343JE85</accession>
<keyword evidence="1" id="KW-0812">Transmembrane</keyword>
<proteinExistence type="predicted"/>
<dbReference type="EMBL" id="CP016786">
    <property type="protein sequence ID" value="ASW43843.1"/>
    <property type="molecule type" value="Genomic_DNA"/>
</dbReference>
<feature type="transmembrane region" description="Helical" evidence="1">
    <location>
        <begin position="85"/>
        <end position="107"/>
    </location>
</feature>
<organism evidence="2 3">
    <name type="scientific">Clostridium isatidis</name>
    <dbReference type="NCBI Taxonomy" id="182773"/>
    <lineage>
        <taxon>Bacteria</taxon>
        <taxon>Bacillati</taxon>
        <taxon>Bacillota</taxon>
        <taxon>Clostridia</taxon>
        <taxon>Eubacteriales</taxon>
        <taxon>Clostridiaceae</taxon>
        <taxon>Clostridium</taxon>
    </lineage>
</organism>
<reference evidence="2 3" key="1">
    <citation type="submission" date="2016-08" db="EMBL/GenBank/DDBJ databases">
        <title>Complete Genome Sequence Of The Indigo Reducing Clostridium isatidis DSM15098.</title>
        <authorList>
            <person name="Little G.T."/>
            <person name="Minton N.P."/>
        </authorList>
    </citation>
    <scope>NUCLEOTIDE SEQUENCE [LARGE SCALE GENOMIC DNA]</scope>
    <source>
        <strain evidence="2 3">DSM 15098</strain>
    </source>
</reference>
<keyword evidence="1" id="KW-1133">Transmembrane helix</keyword>
<sequence length="208" mass="24886">MNKEYKKLRKQLTKENRKVFTQIELYLSNNNIKEKIYKEKLNEILLKALEAQNQGLLIEDVVGYDYINFCKEFIKNSSKRSLLEWIINFLYKIINYLGIFLIISVLIEYNNIFIDKYDISLNIPYFINLIIYAVCIEFINTFKYKVFFIDRKNIGVLVVLISILVSLLCVYFNEIFLAKEYVLKINIFILLIIFGINLLLYKLKSIYF</sequence>
<dbReference type="Gene3D" id="1.10.1900.10">
    <property type="entry name" value="c-terminal domain of poly(a) binding protein"/>
    <property type="match status" value="1"/>
</dbReference>
<dbReference type="AlphaFoldDB" id="A0A343JE85"/>
<evidence type="ECO:0000313" key="3">
    <source>
        <dbReference type="Proteomes" id="UP000264883"/>
    </source>
</evidence>
<dbReference type="KEGG" id="cia:BEN51_10210"/>
<name>A0A343JE85_9CLOT</name>
<feature type="transmembrane region" description="Helical" evidence="1">
    <location>
        <begin position="119"/>
        <end position="142"/>
    </location>
</feature>
<dbReference type="OrthoDB" id="1655249at2"/>
<feature type="transmembrane region" description="Helical" evidence="1">
    <location>
        <begin position="185"/>
        <end position="203"/>
    </location>
</feature>
<dbReference type="Proteomes" id="UP000264883">
    <property type="component" value="Chromosome"/>
</dbReference>
<evidence type="ECO:0000256" key="1">
    <source>
        <dbReference type="SAM" id="Phobius"/>
    </source>
</evidence>
<keyword evidence="3" id="KW-1185">Reference proteome</keyword>
<keyword evidence="1" id="KW-0472">Membrane</keyword>
<gene>
    <name evidence="2" type="ORF">BEN51_10210</name>
</gene>
<protein>
    <recommendedName>
        <fullName evidence="4">DUF1129 domain-containing protein</fullName>
    </recommendedName>
</protein>
<dbReference type="SUPFAM" id="SSF158560">
    <property type="entry name" value="BH3980-like"/>
    <property type="match status" value="1"/>
</dbReference>
<evidence type="ECO:0008006" key="4">
    <source>
        <dbReference type="Google" id="ProtNLM"/>
    </source>
</evidence>